<evidence type="ECO:0000256" key="2">
    <source>
        <dbReference type="SAM" id="MobiDB-lite"/>
    </source>
</evidence>
<dbReference type="EMBL" id="PYSW02000016">
    <property type="protein sequence ID" value="KAG2386194.1"/>
    <property type="molecule type" value="Genomic_DNA"/>
</dbReference>
<dbReference type="AlphaFoldDB" id="A0AA88GUY4"/>
<dbReference type="RefSeq" id="XP_044550186.1">
    <property type="nucleotide sequence ID" value="XM_044692080.1"/>
</dbReference>
<name>A0AA88GUY4_NAELO</name>
<dbReference type="Gene3D" id="1.10.287.1490">
    <property type="match status" value="1"/>
</dbReference>
<feature type="coiled-coil region" evidence="1">
    <location>
        <begin position="134"/>
        <end position="303"/>
    </location>
</feature>
<organism evidence="3 4">
    <name type="scientific">Naegleria lovaniensis</name>
    <name type="common">Amoeba</name>
    <dbReference type="NCBI Taxonomy" id="51637"/>
    <lineage>
        <taxon>Eukaryota</taxon>
        <taxon>Discoba</taxon>
        <taxon>Heterolobosea</taxon>
        <taxon>Tetramitia</taxon>
        <taxon>Eutetramitia</taxon>
        <taxon>Vahlkampfiidae</taxon>
        <taxon>Naegleria</taxon>
    </lineage>
</organism>
<protein>
    <submittedName>
        <fullName evidence="3">Uncharacterized protein</fullName>
    </submittedName>
</protein>
<feature type="compositionally biased region" description="Low complexity" evidence="2">
    <location>
        <begin position="360"/>
        <end position="377"/>
    </location>
</feature>
<comment type="caution">
    <text evidence="3">The sequence shown here is derived from an EMBL/GenBank/DDBJ whole genome shotgun (WGS) entry which is preliminary data.</text>
</comment>
<feature type="region of interest" description="Disordered" evidence="2">
    <location>
        <begin position="308"/>
        <end position="457"/>
    </location>
</feature>
<dbReference type="GeneID" id="68095095"/>
<feature type="compositionally biased region" description="Basic and acidic residues" evidence="2">
    <location>
        <begin position="380"/>
        <end position="393"/>
    </location>
</feature>
<accession>A0AA88GUY4</accession>
<evidence type="ECO:0000313" key="3">
    <source>
        <dbReference type="EMBL" id="KAG2386194.1"/>
    </source>
</evidence>
<evidence type="ECO:0000256" key="1">
    <source>
        <dbReference type="SAM" id="Coils"/>
    </source>
</evidence>
<feature type="compositionally biased region" description="Low complexity" evidence="2">
    <location>
        <begin position="322"/>
        <end position="351"/>
    </location>
</feature>
<gene>
    <name evidence="3" type="ORF">C9374_002640</name>
</gene>
<sequence>MLKEKREEKEANTLYYTVGGDKLALLSADAINENKEFQISSDEYKGAVHTYLQLVNHLDPQFEEQKEDYSMIRGLQDGLSSSINRHIITGYRFNASEALSTPIKKQAKSIVHQSPQKRGLNVVQQTTIGVVKALRELKAEKTGLQKKTMQLSDEVERLSKKVEETEEIIKKKSDLIAFMENRINDLEEENLNLIEPEKYDLIKKEVEKLRSNYTTVQFEKEQFKQEFESQLSQLNQYRSDLQELQDQLAEKSQKLDSALRELEVKREECNRLFNTSKKTTEMLSELEKEKSKYENMVSDLRQKLFKKPGKDNSIFSDSEPVSSTSATATPSTSKYLSSATKSSGTSSAQSLKTEETPKPSSSAYSSQKSTPSSSFGSVKRSREVQELDKELKNARAHLAELQNSLSLSGSSPARKMTSPGRKRGMTVEEILNRSNEFDYDQYEEITSSSRSKKYSQY</sequence>
<keyword evidence="1" id="KW-0175">Coiled coil</keyword>
<feature type="compositionally biased region" description="Polar residues" evidence="2">
    <location>
        <begin position="401"/>
        <end position="411"/>
    </location>
</feature>
<reference evidence="3 4" key="1">
    <citation type="journal article" date="2018" name="BMC Genomics">
        <title>The genome of Naegleria lovaniensis, the basis for a comparative approach to unravel pathogenicity factors of the human pathogenic amoeba N. fowleri.</title>
        <authorList>
            <person name="Liechti N."/>
            <person name="Schurch N."/>
            <person name="Bruggmann R."/>
            <person name="Wittwer M."/>
        </authorList>
    </citation>
    <scope>NUCLEOTIDE SEQUENCE [LARGE SCALE GENOMIC DNA]</scope>
    <source>
        <strain evidence="3 4">ATCC 30569</strain>
    </source>
</reference>
<dbReference type="Proteomes" id="UP000816034">
    <property type="component" value="Unassembled WGS sequence"/>
</dbReference>
<proteinExistence type="predicted"/>
<keyword evidence="4" id="KW-1185">Reference proteome</keyword>
<evidence type="ECO:0000313" key="4">
    <source>
        <dbReference type="Proteomes" id="UP000816034"/>
    </source>
</evidence>